<feature type="chain" id="PRO_5003321659" description="Secreted protein" evidence="1">
    <location>
        <begin position="26"/>
        <end position="218"/>
    </location>
</feature>
<dbReference type="EMBL" id="GL883106">
    <property type="protein sequence ID" value="EGG06815.1"/>
    <property type="molecule type" value="Genomic_DNA"/>
</dbReference>
<dbReference type="OrthoDB" id="2506636at2759"/>
<keyword evidence="1" id="KW-0732">Signal</keyword>
<dbReference type="VEuPathDB" id="FungiDB:MELLADRAFT_106322"/>
<dbReference type="KEGG" id="mlr:MELLADRAFT_106322"/>
<evidence type="ECO:0008006" key="4">
    <source>
        <dbReference type="Google" id="ProtNLM"/>
    </source>
</evidence>
<reference evidence="3" key="1">
    <citation type="journal article" date="2011" name="Proc. Natl. Acad. Sci. U.S.A.">
        <title>Obligate biotrophy features unraveled by the genomic analysis of rust fungi.</title>
        <authorList>
            <person name="Duplessis S."/>
            <person name="Cuomo C.A."/>
            <person name="Lin Y.-C."/>
            <person name="Aerts A."/>
            <person name="Tisserant E."/>
            <person name="Veneault-Fourrey C."/>
            <person name="Joly D.L."/>
            <person name="Hacquard S."/>
            <person name="Amselem J."/>
            <person name="Cantarel B.L."/>
            <person name="Chiu R."/>
            <person name="Coutinho P.M."/>
            <person name="Feau N."/>
            <person name="Field M."/>
            <person name="Frey P."/>
            <person name="Gelhaye E."/>
            <person name="Goldberg J."/>
            <person name="Grabherr M.G."/>
            <person name="Kodira C.D."/>
            <person name="Kohler A."/>
            <person name="Kuees U."/>
            <person name="Lindquist E.A."/>
            <person name="Lucas S.M."/>
            <person name="Mago R."/>
            <person name="Mauceli E."/>
            <person name="Morin E."/>
            <person name="Murat C."/>
            <person name="Pangilinan J.L."/>
            <person name="Park R."/>
            <person name="Pearson M."/>
            <person name="Quesneville H."/>
            <person name="Rouhier N."/>
            <person name="Sakthikumar S."/>
            <person name="Salamov A.A."/>
            <person name="Schmutz J."/>
            <person name="Selles B."/>
            <person name="Shapiro H."/>
            <person name="Tanguay P."/>
            <person name="Tuskan G.A."/>
            <person name="Henrissat B."/>
            <person name="Van de Peer Y."/>
            <person name="Rouze P."/>
            <person name="Ellis J.G."/>
            <person name="Dodds P.N."/>
            <person name="Schein J.E."/>
            <person name="Zhong S."/>
            <person name="Hamelin R.C."/>
            <person name="Grigoriev I.V."/>
            <person name="Szabo L.J."/>
            <person name="Martin F."/>
        </authorList>
    </citation>
    <scope>NUCLEOTIDE SEQUENCE [LARGE SCALE GENOMIC DNA]</scope>
    <source>
        <strain evidence="3">98AG31 / pathotype 3-4-7</strain>
    </source>
</reference>
<dbReference type="InParanoid" id="F4RL02"/>
<organism evidence="3">
    <name type="scientific">Melampsora larici-populina (strain 98AG31 / pathotype 3-4-7)</name>
    <name type="common">Poplar leaf rust fungus</name>
    <dbReference type="NCBI Taxonomy" id="747676"/>
    <lineage>
        <taxon>Eukaryota</taxon>
        <taxon>Fungi</taxon>
        <taxon>Dikarya</taxon>
        <taxon>Basidiomycota</taxon>
        <taxon>Pucciniomycotina</taxon>
        <taxon>Pucciniomycetes</taxon>
        <taxon>Pucciniales</taxon>
        <taxon>Melampsoraceae</taxon>
        <taxon>Melampsora</taxon>
    </lineage>
</organism>
<evidence type="ECO:0000313" key="3">
    <source>
        <dbReference type="Proteomes" id="UP000001072"/>
    </source>
</evidence>
<accession>F4RL02</accession>
<dbReference type="Proteomes" id="UP000001072">
    <property type="component" value="Unassembled WGS sequence"/>
</dbReference>
<dbReference type="AlphaFoldDB" id="F4RL02"/>
<dbReference type="RefSeq" id="XP_007409775.1">
    <property type="nucleotide sequence ID" value="XM_007409713.1"/>
</dbReference>
<name>F4RL02_MELLP</name>
<feature type="signal peptide" evidence="1">
    <location>
        <begin position="1"/>
        <end position="25"/>
    </location>
</feature>
<dbReference type="HOGENOM" id="CLU_1267150_0_0_1"/>
<sequence>MNPAKILVHLVTLTLFSISISISKSHRKCTATLNSAAYGNSWEKPNVKWKSPKHATEGIVDATVEGRIKAPTDLGGTTKSHICYAQTRVNLTDCSMVLGTNTTGWNPKTKLINVLHSGMRDGFITCIRRIAFRESDFVTFKALIFYPSIPVVCERIQYYSSNFPLQLRCKVCAVPLRKTNLKEERRAPSTKSPKTVRRVGPRRKRAIPLSLTSDWCDD</sequence>
<proteinExistence type="predicted"/>
<dbReference type="GeneID" id="18922863"/>
<keyword evidence="3" id="KW-1185">Reference proteome</keyword>
<protein>
    <recommendedName>
        <fullName evidence="4">Secreted protein</fullName>
    </recommendedName>
</protein>
<gene>
    <name evidence="2" type="ORF">MELLADRAFT_106322</name>
</gene>
<evidence type="ECO:0000313" key="2">
    <source>
        <dbReference type="EMBL" id="EGG06815.1"/>
    </source>
</evidence>
<evidence type="ECO:0000256" key="1">
    <source>
        <dbReference type="SAM" id="SignalP"/>
    </source>
</evidence>